<evidence type="ECO:0000256" key="2">
    <source>
        <dbReference type="SAM" id="Phobius"/>
    </source>
</evidence>
<keyword evidence="2" id="KW-0472">Membrane</keyword>
<feature type="transmembrane region" description="Helical" evidence="2">
    <location>
        <begin position="114"/>
        <end position="134"/>
    </location>
</feature>
<proteinExistence type="predicted"/>
<dbReference type="SUPFAM" id="SSF47413">
    <property type="entry name" value="lambda repressor-like DNA-binding domains"/>
    <property type="match status" value="1"/>
</dbReference>
<dbReference type="PANTHER" id="PTHR34475:SF1">
    <property type="entry name" value="CYTOSKELETON PROTEIN RODZ"/>
    <property type="match status" value="1"/>
</dbReference>
<dbReference type="InterPro" id="IPR050400">
    <property type="entry name" value="Bact_Cytoskel_RodZ"/>
</dbReference>
<evidence type="ECO:0000259" key="3">
    <source>
        <dbReference type="SMART" id="SM00530"/>
    </source>
</evidence>
<evidence type="ECO:0000313" key="5">
    <source>
        <dbReference type="Proteomes" id="UP000243924"/>
    </source>
</evidence>
<name>A0A1H2GVP1_9GAMM</name>
<keyword evidence="2" id="KW-1133">Transmembrane helix</keyword>
<protein>
    <submittedName>
        <fullName evidence="4">Cytoskeleton protein RodZ</fullName>
    </submittedName>
</protein>
<dbReference type="Pfam" id="PF13464">
    <property type="entry name" value="RodZ_C"/>
    <property type="match status" value="1"/>
</dbReference>
<dbReference type="PANTHER" id="PTHR34475">
    <property type="match status" value="1"/>
</dbReference>
<accession>A0A1H2GVP1</accession>
<sequence>MTDTVAEPNVQQPLPDNPASVLAACREEKQLSLEAVASSLKLSPRTLQLLESGDFDRLPGDTFTRGYIRSYARLLGLDANRLALDYDRLRGIESRERQVSGISKVTPANSSHTLFKLSTLAIMLAILLSLFFWWREHQPTSLSERSSYPQDTPLTDTRDIAVDSLDLPQPLQNGMTASEGADSPVAVAPDIEQAETSESADVTESGELTGSANAETAETADIVEPPATAELVVAGANNRLQLSFSADCWVQVSSLGGQVLHSELMRAGQTLDLQHDSGMALVLGAAEAVASARFNDEDIQLTRNGQASGVVRVRLGE</sequence>
<dbReference type="Gene3D" id="1.10.260.40">
    <property type="entry name" value="lambda repressor-like DNA-binding domains"/>
    <property type="match status" value="1"/>
</dbReference>
<keyword evidence="2" id="KW-0812">Transmembrane</keyword>
<dbReference type="InterPro" id="IPR010982">
    <property type="entry name" value="Lambda_DNA-bd_dom_sf"/>
</dbReference>
<feature type="domain" description="HTH cro/C1-type" evidence="3">
    <location>
        <begin position="21"/>
        <end position="82"/>
    </location>
</feature>
<dbReference type="OrthoDB" id="9790252at2"/>
<dbReference type="AlphaFoldDB" id="A0A1H2GVP1"/>
<dbReference type="InterPro" id="IPR025194">
    <property type="entry name" value="RodZ-like_C"/>
</dbReference>
<dbReference type="SMART" id="SM00530">
    <property type="entry name" value="HTH_XRE"/>
    <property type="match status" value="1"/>
</dbReference>
<dbReference type="STRING" id="1434072.SAMN05216210_2576"/>
<dbReference type="InterPro" id="IPR001387">
    <property type="entry name" value="Cro/C1-type_HTH"/>
</dbReference>
<evidence type="ECO:0000256" key="1">
    <source>
        <dbReference type="SAM" id="MobiDB-lite"/>
    </source>
</evidence>
<dbReference type="Proteomes" id="UP000243924">
    <property type="component" value="Chromosome I"/>
</dbReference>
<dbReference type="Pfam" id="PF13413">
    <property type="entry name" value="HTH_25"/>
    <property type="match status" value="1"/>
</dbReference>
<feature type="compositionally biased region" description="Polar residues" evidence="1">
    <location>
        <begin position="194"/>
        <end position="216"/>
    </location>
</feature>
<dbReference type="GO" id="GO:0003677">
    <property type="term" value="F:DNA binding"/>
    <property type="evidence" value="ECO:0007669"/>
    <property type="project" value="InterPro"/>
</dbReference>
<dbReference type="CDD" id="cd00093">
    <property type="entry name" value="HTH_XRE"/>
    <property type="match status" value="1"/>
</dbReference>
<keyword evidence="5" id="KW-1185">Reference proteome</keyword>
<evidence type="ECO:0000313" key="4">
    <source>
        <dbReference type="EMBL" id="SDU23569.1"/>
    </source>
</evidence>
<reference evidence="5" key="1">
    <citation type="submission" date="2016-10" db="EMBL/GenBank/DDBJ databases">
        <authorList>
            <person name="Varghese N."/>
            <person name="Submissions S."/>
        </authorList>
    </citation>
    <scope>NUCLEOTIDE SEQUENCE [LARGE SCALE GENOMIC DNA]</scope>
    <source>
        <strain evidence="5">CECT 8338</strain>
    </source>
</reference>
<organism evidence="4 5">
    <name type="scientific">Halopseudomonas salegens</name>
    <dbReference type="NCBI Taxonomy" id="1434072"/>
    <lineage>
        <taxon>Bacteria</taxon>
        <taxon>Pseudomonadati</taxon>
        <taxon>Pseudomonadota</taxon>
        <taxon>Gammaproteobacteria</taxon>
        <taxon>Pseudomonadales</taxon>
        <taxon>Pseudomonadaceae</taxon>
        <taxon>Halopseudomonas</taxon>
    </lineage>
</organism>
<feature type="region of interest" description="Disordered" evidence="1">
    <location>
        <begin position="192"/>
        <end position="223"/>
    </location>
</feature>
<gene>
    <name evidence="4" type="ORF">SAMN05216210_2576</name>
</gene>
<dbReference type="RefSeq" id="WP_092387510.1">
    <property type="nucleotide sequence ID" value="NZ_LT629787.1"/>
</dbReference>
<dbReference type="EMBL" id="LT629787">
    <property type="protein sequence ID" value="SDU23569.1"/>
    <property type="molecule type" value="Genomic_DNA"/>
</dbReference>